<name>A0ABQ5H8H5_9ASTR</name>
<reference evidence="3" key="1">
    <citation type="journal article" date="2022" name="Int. J. Mol. Sci.">
        <title>Draft Genome of Tanacetum Coccineum: Genomic Comparison of Closely Related Tanacetum-Family Plants.</title>
        <authorList>
            <person name="Yamashiro T."/>
            <person name="Shiraishi A."/>
            <person name="Nakayama K."/>
            <person name="Satake H."/>
        </authorList>
    </citation>
    <scope>NUCLEOTIDE SEQUENCE</scope>
</reference>
<gene>
    <name evidence="3" type="ORF">Tco_1058493</name>
</gene>
<evidence type="ECO:0000259" key="2">
    <source>
        <dbReference type="Pfam" id="PF07727"/>
    </source>
</evidence>
<dbReference type="InterPro" id="IPR013103">
    <property type="entry name" value="RVT_2"/>
</dbReference>
<feature type="domain" description="Reverse transcriptase Ty1/copia-type" evidence="2">
    <location>
        <begin position="356"/>
        <end position="425"/>
    </location>
</feature>
<keyword evidence="4" id="KW-1185">Reference proteome</keyword>
<evidence type="ECO:0000256" key="1">
    <source>
        <dbReference type="SAM" id="MobiDB-lite"/>
    </source>
</evidence>
<protein>
    <submittedName>
        <fullName evidence="3">Copia protein</fullName>
    </submittedName>
</protein>
<feature type="region of interest" description="Disordered" evidence="1">
    <location>
        <begin position="275"/>
        <end position="297"/>
    </location>
</feature>
<accession>A0ABQ5H8H5</accession>
<organism evidence="3 4">
    <name type="scientific">Tanacetum coccineum</name>
    <dbReference type="NCBI Taxonomy" id="301880"/>
    <lineage>
        <taxon>Eukaryota</taxon>
        <taxon>Viridiplantae</taxon>
        <taxon>Streptophyta</taxon>
        <taxon>Embryophyta</taxon>
        <taxon>Tracheophyta</taxon>
        <taxon>Spermatophyta</taxon>
        <taxon>Magnoliopsida</taxon>
        <taxon>eudicotyledons</taxon>
        <taxon>Gunneridae</taxon>
        <taxon>Pentapetalae</taxon>
        <taxon>asterids</taxon>
        <taxon>campanulids</taxon>
        <taxon>Asterales</taxon>
        <taxon>Asteraceae</taxon>
        <taxon>Asteroideae</taxon>
        <taxon>Anthemideae</taxon>
        <taxon>Anthemidinae</taxon>
        <taxon>Tanacetum</taxon>
    </lineage>
</organism>
<proteinExistence type="predicted"/>
<evidence type="ECO:0000313" key="3">
    <source>
        <dbReference type="EMBL" id="GJT84151.1"/>
    </source>
</evidence>
<sequence>MIKYSFNDEEEYVAVKEEEYNDLTITSEEACQAYQEIFRIMDEGWKDLVKETSTNIGGEFTNLEILKCWCLETLRRLFNTRTLCNKTQQWKSTEQNIRGGLIMEYLVNISKRRAFWSLNKDNLKITILTTNTSYPSRKTRRIRACSHKRPRRKQTQYAVHIKLEMEMEIPCSSRVKFITACSYSTNTYVEIMKVQVKVSMLPQTLISTFSSAVLEKDSKASKIMKEKYKSLALKSRKVSSDEEDSCSGSDEDYPMAVRDFKKFFRRRGKFVHQPYDDKKNIQKVKEEKKGKEERSEGEGDSKKYEIYLMALDNNEVRLKVKLEPDEWIKDSGCSRHMTGNKDLFSTYKAINGDGNGVVSRNKARLVAQGYNQQEGIDFDDTYAPVARLESIRILLTYACAHDFKLFQMDVKSAFLNGFIDKEVYVS</sequence>
<dbReference type="EMBL" id="BQNB010019329">
    <property type="protein sequence ID" value="GJT84151.1"/>
    <property type="molecule type" value="Genomic_DNA"/>
</dbReference>
<comment type="caution">
    <text evidence="3">The sequence shown here is derived from an EMBL/GenBank/DDBJ whole genome shotgun (WGS) entry which is preliminary data.</text>
</comment>
<dbReference type="Pfam" id="PF07727">
    <property type="entry name" value="RVT_2"/>
    <property type="match status" value="1"/>
</dbReference>
<evidence type="ECO:0000313" key="4">
    <source>
        <dbReference type="Proteomes" id="UP001151760"/>
    </source>
</evidence>
<reference evidence="3" key="2">
    <citation type="submission" date="2022-01" db="EMBL/GenBank/DDBJ databases">
        <authorList>
            <person name="Yamashiro T."/>
            <person name="Shiraishi A."/>
            <person name="Satake H."/>
            <person name="Nakayama K."/>
        </authorList>
    </citation>
    <scope>NUCLEOTIDE SEQUENCE</scope>
</reference>
<dbReference type="Proteomes" id="UP001151760">
    <property type="component" value="Unassembled WGS sequence"/>
</dbReference>